<evidence type="ECO:0000313" key="2">
    <source>
        <dbReference type="EMBL" id="KAE9279368.1"/>
    </source>
</evidence>
<organism evidence="2 3">
    <name type="scientific">Phytophthora fragariae</name>
    <dbReference type="NCBI Taxonomy" id="53985"/>
    <lineage>
        <taxon>Eukaryota</taxon>
        <taxon>Sar</taxon>
        <taxon>Stramenopiles</taxon>
        <taxon>Oomycota</taxon>
        <taxon>Peronosporomycetes</taxon>
        <taxon>Peronosporales</taxon>
        <taxon>Peronosporaceae</taxon>
        <taxon>Phytophthora</taxon>
    </lineage>
</organism>
<dbReference type="AlphaFoldDB" id="A0A6G0QC94"/>
<protein>
    <recommendedName>
        <fullName evidence="4">BZIP domain-containing protein</fullName>
    </recommendedName>
</protein>
<feature type="compositionally biased region" description="Basic and acidic residues" evidence="1">
    <location>
        <begin position="1"/>
        <end position="12"/>
    </location>
</feature>
<reference evidence="2 3" key="1">
    <citation type="submission" date="2018-09" db="EMBL/GenBank/DDBJ databases">
        <title>Genomic investigation of the strawberry pathogen Phytophthora fragariae indicates pathogenicity is determined by transcriptional variation in three key races.</title>
        <authorList>
            <person name="Adams T.M."/>
            <person name="Armitage A.D."/>
            <person name="Sobczyk M.K."/>
            <person name="Bates H.J."/>
            <person name="Dunwell J.M."/>
            <person name="Nellist C.F."/>
            <person name="Harrison R.J."/>
        </authorList>
    </citation>
    <scope>NUCLEOTIDE SEQUENCE [LARGE SCALE GENOMIC DNA]</scope>
    <source>
        <strain evidence="2 3">NOV-77</strain>
    </source>
</reference>
<dbReference type="EMBL" id="QXFY01004152">
    <property type="protein sequence ID" value="KAE9279368.1"/>
    <property type="molecule type" value="Genomic_DNA"/>
</dbReference>
<evidence type="ECO:0000256" key="1">
    <source>
        <dbReference type="SAM" id="MobiDB-lite"/>
    </source>
</evidence>
<evidence type="ECO:0008006" key="4">
    <source>
        <dbReference type="Google" id="ProtNLM"/>
    </source>
</evidence>
<sequence length="138" mass="15432">MDAEARAPEHATRTKAAHSRGNTTLSIGAGSHRAGGSCGVEIWPRRGSPVAHAATVESFSERLFWVLADPVTLKALRVLQQIKRERRRVSQQKYMKKKSRAAADLEKYMPLLRDEVRQLQTRQSRLVGAKKTLWSAAV</sequence>
<proteinExistence type="predicted"/>
<accession>A0A6G0QC94</accession>
<evidence type="ECO:0000313" key="3">
    <source>
        <dbReference type="Proteomes" id="UP000486351"/>
    </source>
</evidence>
<gene>
    <name evidence="2" type="ORF">PF008_g28387</name>
</gene>
<comment type="caution">
    <text evidence="2">The sequence shown here is derived from an EMBL/GenBank/DDBJ whole genome shotgun (WGS) entry which is preliminary data.</text>
</comment>
<feature type="region of interest" description="Disordered" evidence="1">
    <location>
        <begin position="1"/>
        <end position="35"/>
    </location>
</feature>
<dbReference type="Proteomes" id="UP000486351">
    <property type="component" value="Unassembled WGS sequence"/>
</dbReference>
<name>A0A6G0QC94_9STRA</name>